<dbReference type="PROSITE" id="PS00065">
    <property type="entry name" value="D_2_HYDROXYACID_DH_1"/>
    <property type="match status" value="1"/>
</dbReference>
<dbReference type="Pfam" id="PF02826">
    <property type="entry name" value="2-Hacid_dh_C"/>
    <property type="match status" value="1"/>
</dbReference>
<comment type="similarity">
    <text evidence="1 4">Belongs to the D-isomer specific 2-hydroxyacid dehydrogenase family.</text>
</comment>
<dbReference type="Gene3D" id="3.40.50.720">
    <property type="entry name" value="NAD(P)-binding Rossmann-like Domain"/>
    <property type="match status" value="2"/>
</dbReference>
<dbReference type="EMBL" id="CP130318">
    <property type="protein sequence ID" value="WNQ09756.1"/>
    <property type="molecule type" value="Genomic_DNA"/>
</dbReference>
<evidence type="ECO:0000256" key="4">
    <source>
        <dbReference type="RuleBase" id="RU003719"/>
    </source>
</evidence>
<evidence type="ECO:0000256" key="2">
    <source>
        <dbReference type="ARBA" id="ARBA00023002"/>
    </source>
</evidence>
<dbReference type="KEGG" id="paun:MJA45_19295"/>
<evidence type="ECO:0000259" key="6">
    <source>
        <dbReference type="Pfam" id="PF02826"/>
    </source>
</evidence>
<dbReference type="SUPFAM" id="SSF51735">
    <property type="entry name" value="NAD(P)-binding Rossmann-fold domains"/>
    <property type="match status" value="1"/>
</dbReference>
<protein>
    <submittedName>
        <fullName evidence="7">D-2-hydroxyacid dehydrogenase</fullName>
    </submittedName>
</protein>
<sequence>MIRLTAVTNMDLTPLVDNWPRDLTDQVEFTWYRKAEEALPHLGETEGLLTSYRLQDQLLDAAPKLKWVQVSSAGVDMVPLEALADRNIVLTNASGVHSIQMSEHALGAMLYWARRFREFDRSQQEKRWARRVPTGELHGQTVGILGTGSIGKAIAQKAKAFGMTVYGYNRSGGDSPEYDVTLTGQEGLTRLLRESDYVVSLLPKTAETEKLLGLEQFQRMKINAYFINLGRGEVVDESALIQALNEKWIAGAALDVFEEEPLPEDSPFWEMEQVLLTPHVSGNSPHYVERLAGIYYDNVRRFLKGEALRNTVDYGAGY</sequence>
<evidence type="ECO:0000256" key="3">
    <source>
        <dbReference type="ARBA" id="ARBA00023027"/>
    </source>
</evidence>
<dbReference type="PROSITE" id="PS00671">
    <property type="entry name" value="D_2_HYDROXYACID_DH_3"/>
    <property type="match status" value="1"/>
</dbReference>
<gene>
    <name evidence="7" type="ORF">MJA45_19295</name>
</gene>
<reference evidence="7 8" key="1">
    <citation type="submission" date="2022-02" db="EMBL/GenBank/DDBJ databases">
        <title>Paenibacillus sp. MBLB1776 Whole Genome Shotgun Sequencing.</title>
        <authorList>
            <person name="Hwang C.Y."/>
            <person name="Cho E.-S."/>
            <person name="Seo M.-J."/>
        </authorList>
    </citation>
    <scope>NUCLEOTIDE SEQUENCE [LARGE SCALE GENOMIC DNA]</scope>
    <source>
        <strain evidence="7 8">MBLB1776</strain>
    </source>
</reference>
<dbReference type="RefSeq" id="WP_315603530.1">
    <property type="nucleotide sequence ID" value="NZ_CP130318.1"/>
</dbReference>
<dbReference type="InterPro" id="IPR029752">
    <property type="entry name" value="D-isomer_DH_CS1"/>
</dbReference>
<evidence type="ECO:0000256" key="1">
    <source>
        <dbReference type="ARBA" id="ARBA00005854"/>
    </source>
</evidence>
<dbReference type="Pfam" id="PF00389">
    <property type="entry name" value="2-Hacid_dh"/>
    <property type="match status" value="1"/>
</dbReference>
<dbReference type="InterPro" id="IPR006140">
    <property type="entry name" value="D-isomer_DH_NAD-bd"/>
</dbReference>
<keyword evidence="2 4" id="KW-0560">Oxidoreductase</keyword>
<dbReference type="SUPFAM" id="SSF52283">
    <property type="entry name" value="Formate/glycerate dehydrogenase catalytic domain-like"/>
    <property type="match status" value="1"/>
</dbReference>
<dbReference type="GO" id="GO:0016616">
    <property type="term" value="F:oxidoreductase activity, acting on the CH-OH group of donors, NAD or NADP as acceptor"/>
    <property type="evidence" value="ECO:0007669"/>
    <property type="project" value="InterPro"/>
</dbReference>
<dbReference type="FunFam" id="3.40.50.720:FF:000363">
    <property type="entry name" value="D-isomer specific 2-hydroxyacid dehydrogenase"/>
    <property type="match status" value="1"/>
</dbReference>
<evidence type="ECO:0000313" key="7">
    <source>
        <dbReference type="EMBL" id="WNQ09756.1"/>
    </source>
</evidence>
<evidence type="ECO:0000313" key="8">
    <source>
        <dbReference type="Proteomes" id="UP001305702"/>
    </source>
</evidence>
<dbReference type="CDD" id="cd05300">
    <property type="entry name" value="2-Hacid_dh_1"/>
    <property type="match status" value="1"/>
</dbReference>
<dbReference type="InterPro" id="IPR006139">
    <property type="entry name" value="D-isomer_2_OHA_DH_cat_dom"/>
</dbReference>
<keyword evidence="3" id="KW-0520">NAD</keyword>
<dbReference type="InterPro" id="IPR029753">
    <property type="entry name" value="D-isomer_DH_CS"/>
</dbReference>
<dbReference type="AlphaFoldDB" id="A0AA96L9Z5"/>
<accession>A0AA96L9Z5</accession>
<feature type="domain" description="D-isomer specific 2-hydroxyacid dehydrogenase NAD-binding" evidence="6">
    <location>
        <begin position="107"/>
        <end position="281"/>
    </location>
</feature>
<feature type="domain" description="D-isomer specific 2-hydroxyacid dehydrogenase catalytic" evidence="5">
    <location>
        <begin position="24"/>
        <end position="312"/>
    </location>
</feature>
<organism evidence="7 8">
    <name type="scientific">Paenibacillus aurantius</name>
    <dbReference type="NCBI Taxonomy" id="2918900"/>
    <lineage>
        <taxon>Bacteria</taxon>
        <taxon>Bacillati</taxon>
        <taxon>Bacillota</taxon>
        <taxon>Bacilli</taxon>
        <taxon>Bacillales</taxon>
        <taxon>Paenibacillaceae</taxon>
        <taxon>Paenibacillus</taxon>
    </lineage>
</organism>
<name>A0AA96L9Z5_9BACL</name>
<keyword evidence="8" id="KW-1185">Reference proteome</keyword>
<proteinExistence type="inferred from homology"/>
<dbReference type="InterPro" id="IPR036291">
    <property type="entry name" value="NAD(P)-bd_dom_sf"/>
</dbReference>
<dbReference type="PANTHER" id="PTHR43333:SF1">
    <property type="entry name" value="D-ISOMER SPECIFIC 2-HYDROXYACID DEHYDROGENASE NAD-BINDING DOMAIN-CONTAINING PROTEIN"/>
    <property type="match status" value="1"/>
</dbReference>
<dbReference type="PANTHER" id="PTHR43333">
    <property type="entry name" value="2-HACID_DH_C DOMAIN-CONTAINING PROTEIN"/>
    <property type="match status" value="1"/>
</dbReference>
<dbReference type="Proteomes" id="UP001305702">
    <property type="component" value="Chromosome"/>
</dbReference>
<evidence type="ECO:0000259" key="5">
    <source>
        <dbReference type="Pfam" id="PF00389"/>
    </source>
</evidence>
<dbReference type="GO" id="GO:0051287">
    <property type="term" value="F:NAD binding"/>
    <property type="evidence" value="ECO:0007669"/>
    <property type="project" value="InterPro"/>
</dbReference>